<keyword evidence="1" id="KW-1133">Transmembrane helix</keyword>
<feature type="transmembrane region" description="Helical" evidence="1">
    <location>
        <begin position="6"/>
        <end position="28"/>
    </location>
</feature>
<sequence>MACVAFWTVIVSVVMFRAYSLFMLPALLRFGMPRDLSWWTEPFVIEEMQESGALIVLAAAICVFPWNDKLSFWGIVFMLILWLATPYRLPG</sequence>
<evidence type="ECO:0000313" key="2">
    <source>
        <dbReference type="EMBL" id="RBP36975.1"/>
    </source>
</evidence>
<feature type="transmembrane region" description="Helical" evidence="1">
    <location>
        <begin position="72"/>
        <end position="89"/>
    </location>
</feature>
<gene>
    <name evidence="2" type="ORF">DES53_115116</name>
</gene>
<dbReference type="EMBL" id="QNRR01000015">
    <property type="protein sequence ID" value="RBP36975.1"/>
    <property type="molecule type" value="Genomic_DNA"/>
</dbReference>
<dbReference type="Proteomes" id="UP000253426">
    <property type="component" value="Unassembled WGS sequence"/>
</dbReference>
<evidence type="ECO:0000313" key="3">
    <source>
        <dbReference type="Proteomes" id="UP000253426"/>
    </source>
</evidence>
<organism evidence="2 3">
    <name type="scientific">Roseimicrobium gellanilyticum</name>
    <dbReference type="NCBI Taxonomy" id="748857"/>
    <lineage>
        <taxon>Bacteria</taxon>
        <taxon>Pseudomonadati</taxon>
        <taxon>Verrucomicrobiota</taxon>
        <taxon>Verrucomicrobiia</taxon>
        <taxon>Verrucomicrobiales</taxon>
        <taxon>Verrucomicrobiaceae</taxon>
        <taxon>Roseimicrobium</taxon>
    </lineage>
</organism>
<evidence type="ECO:0000256" key="1">
    <source>
        <dbReference type="SAM" id="Phobius"/>
    </source>
</evidence>
<dbReference type="AlphaFoldDB" id="A0A366H4N5"/>
<name>A0A366H4N5_9BACT</name>
<comment type="caution">
    <text evidence="2">The sequence shown here is derived from an EMBL/GenBank/DDBJ whole genome shotgun (WGS) entry which is preliminary data.</text>
</comment>
<reference evidence="2 3" key="1">
    <citation type="submission" date="2018-06" db="EMBL/GenBank/DDBJ databases">
        <title>Genomic Encyclopedia of Type Strains, Phase IV (KMG-IV): sequencing the most valuable type-strain genomes for metagenomic binning, comparative biology and taxonomic classification.</title>
        <authorList>
            <person name="Goeker M."/>
        </authorList>
    </citation>
    <scope>NUCLEOTIDE SEQUENCE [LARGE SCALE GENOMIC DNA]</scope>
    <source>
        <strain evidence="2 3">DSM 25532</strain>
    </source>
</reference>
<accession>A0A366H4N5</accession>
<keyword evidence="1" id="KW-0812">Transmembrane</keyword>
<keyword evidence="3" id="KW-1185">Reference proteome</keyword>
<keyword evidence="1" id="KW-0472">Membrane</keyword>
<proteinExistence type="predicted"/>
<protein>
    <submittedName>
        <fullName evidence="2">Uncharacterized protein</fullName>
    </submittedName>
</protein>